<organism evidence="4 5">
    <name type="scientific">Steinernema glaseri</name>
    <dbReference type="NCBI Taxonomy" id="37863"/>
    <lineage>
        <taxon>Eukaryota</taxon>
        <taxon>Metazoa</taxon>
        <taxon>Ecdysozoa</taxon>
        <taxon>Nematoda</taxon>
        <taxon>Chromadorea</taxon>
        <taxon>Rhabditida</taxon>
        <taxon>Tylenchina</taxon>
        <taxon>Panagrolaimomorpha</taxon>
        <taxon>Strongyloidoidea</taxon>
        <taxon>Steinernematidae</taxon>
        <taxon>Steinernema</taxon>
    </lineage>
</organism>
<dbReference type="InterPro" id="IPR020846">
    <property type="entry name" value="MFS_dom"/>
</dbReference>
<dbReference type="GO" id="GO:0016020">
    <property type="term" value="C:membrane"/>
    <property type="evidence" value="ECO:0007669"/>
    <property type="project" value="UniProtKB-SubCell"/>
</dbReference>
<evidence type="ECO:0000313" key="5">
    <source>
        <dbReference type="WBParaSite" id="L893_g32191.t1"/>
    </source>
</evidence>
<feature type="transmembrane region" description="Helical" evidence="2">
    <location>
        <begin position="34"/>
        <end position="59"/>
    </location>
</feature>
<evidence type="ECO:0000313" key="4">
    <source>
        <dbReference type="Proteomes" id="UP000095287"/>
    </source>
</evidence>
<dbReference type="Gene3D" id="1.20.1250.20">
    <property type="entry name" value="MFS general substrate transporter like domains"/>
    <property type="match status" value="2"/>
</dbReference>
<dbReference type="PROSITE" id="PS50850">
    <property type="entry name" value="MFS"/>
    <property type="match status" value="1"/>
</dbReference>
<feature type="transmembrane region" description="Helical" evidence="2">
    <location>
        <begin position="167"/>
        <end position="189"/>
    </location>
</feature>
<sequence length="464" mass="51321">MSVAEALIAEKPELLLVDSIDKEDKDEPAGYLRYAILILATLCCSIVVSCNFVFNFAVVCGSRNEGNGTTTSLDFPNEWLRLLYSAFPLGNLILLPFISAITQRYSQRIMIAMGGFTTAIATLLIPLAYEVHPVYVIVLRFVQGIGMTPLIPLSAHVSARWTPAHKIGFFLAVMTGNPQIGIFFTMGLSGFLCGQGVPWQVLYYVHGFVALCIYTAWVIVFRDFPATHPWIKRKEIELILGEEHIHNAHKIREPTPYKAIFTNVSVLCVLIAAFGNFNGVSPVVVFSSTIIRQALGFSQYLTGFWNSLSFVMQFVLKLLGGHLSDVLPFSETNKLRFFNTISCGLSGVLMLMSAFVSVSHHNLCLFFVVMIQGVIGFNSAGFNKAGIVVARQHAHIVATVQGIIMCLGLVFEPFLVYHVAPDQSWAQWKYLFIGHGLVLIVTNGIYCIGIRGRPAPFTKTLPRN</sequence>
<accession>A0A1I8A321</accession>
<feature type="transmembrane region" description="Helical" evidence="2">
    <location>
        <begin position="363"/>
        <end position="382"/>
    </location>
</feature>
<evidence type="ECO:0000256" key="1">
    <source>
        <dbReference type="ARBA" id="ARBA00004141"/>
    </source>
</evidence>
<protein>
    <submittedName>
        <fullName evidence="5">MFS domain-containing protein</fullName>
    </submittedName>
</protein>
<dbReference type="InterPro" id="IPR011701">
    <property type="entry name" value="MFS"/>
</dbReference>
<name>A0A1I8A321_9BILA</name>
<feature type="transmembrane region" description="Helical" evidence="2">
    <location>
        <begin position="259"/>
        <end position="277"/>
    </location>
</feature>
<dbReference type="Pfam" id="PF07690">
    <property type="entry name" value="MFS_1"/>
    <property type="match status" value="1"/>
</dbReference>
<feature type="transmembrane region" description="Helical" evidence="2">
    <location>
        <begin position="428"/>
        <end position="449"/>
    </location>
</feature>
<feature type="transmembrane region" description="Helical" evidence="2">
    <location>
        <begin position="201"/>
        <end position="224"/>
    </location>
</feature>
<dbReference type="AlphaFoldDB" id="A0A1I8A321"/>
<reference evidence="5" key="1">
    <citation type="submission" date="2016-11" db="UniProtKB">
        <authorList>
            <consortium name="WormBaseParasite"/>
        </authorList>
    </citation>
    <scope>IDENTIFICATION</scope>
</reference>
<keyword evidence="4" id="KW-1185">Reference proteome</keyword>
<keyword evidence="2" id="KW-0812">Transmembrane</keyword>
<comment type="subcellular location">
    <subcellularLocation>
        <location evidence="1">Membrane</location>
        <topology evidence="1">Multi-pass membrane protein</topology>
    </subcellularLocation>
</comment>
<feature type="transmembrane region" description="Helical" evidence="2">
    <location>
        <begin position="110"/>
        <end position="129"/>
    </location>
</feature>
<feature type="transmembrane region" description="Helical" evidence="2">
    <location>
        <begin position="337"/>
        <end position="357"/>
    </location>
</feature>
<dbReference type="InterPro" id="IPR036259">
    <property type="entry name" value="MFS_trans_sf"/>
</dbReference>
<dbReference type="GO" id="GO:0022857">
    <property type="term" value="F:transmembrane transporter activity"/>
    <property type="evidence" value="ECO:0007669"/>
    <property type="project" value="InterPro"/>
</dbReference>
<feature type="transmembrane region" description="Helical" evidence="2">
    <location>
        <begin position="297"/>
        <end position="316"/>
    </location>
</feature>
<proteinExistence type="predicted"/>
<dbReference type="Proteomes" id="UP000095287">
    <property type="component" value="Unplaced"/>
</dbReference>
<dbReference type="WBParaSite" id="L893_g32191.t1">
    <property type="protein sequence ID" value="L893_g32191.t1"/>
    <property type="gene ID" value="L893_g32191"/>
</dbReference>
<feature type="transmembrane region" description="Helical" evidence="2">
    <location>
        <begin position="394"/>
        <end position="416"/>
    </location>
</feature>
<dbReference type="PANTHER" id="PTHR45757">
    <property type="entry name" value="PROTEIN CBG23364-RELATED"/>
    <property type="match status" value="1"/>
</dbReference>
<keyword evidence="2" id="KW-1133">Transmembrane helix</keyword>
<evidence type="ECO:0000259" key="3">
    <source>
        <dbReference type="PROSITE" id="PS50850"/>
    </source>
</evidence>
<feature type="domain" description="Major facilitator superfamily (MFS) profile" evidence="3">
    <location>
        <begin position="36"/>
        <end position="464"/>
    </location>
</feature>
<evidence type="ECO:0000256" key="2">
    <source>
        <dbReference type="SAM" id="Phobius"/>
    </source>
</evidence>
<dbReference type="SUPFAM" id="SSF103473">
    <property type="entry name" value="MFS general substrate transporter"/>
    <property type="match status" value="1"/>
</dbReference>
<keyword evidence="2" id="KW-0472">Membrane</keyword>
<feature type="transmembrane region" description="Helical" evidence="2">
    <location>
        <begin position="79"/>
        <end position="98"/>
    </location>
</feature>